<dbReference type="EMBL" id="RKLT01000013">
    <property type="protein sequence ID" value="MBX0296992.1"/>
    <property type="molecule type" value="Genomic_DNA"/>
</dbReference>
<protein>
    <recommendedName>
        <fullName evidence="4">Rhomboid family intramembrane serine protease</fullName>
    </recommendedName>
</protein>
<keyword evidence="1" id="KW-0472">Membrane</keyword>
<feature type="transmembrane region" description="Helical" evidence="1">
    <location>
        <begin position="158"/>
        <end position="176"/>
    </location>
</feature>
<accession>A0AAW4PGX5</accession>
<organism evidence="2 3">
    <name type="scientific">Haloarcula nitratireducens</name>
    <dbReference type="NCBI Taxonomy" id="2487749"/>
    <lineage>
        <taxon>Archaea</taxon>
        <taxon>Methanobacteriati</taxon>
        <taxon>Methanobacteriota</taxon>
        <taxon>Stenosarchaea group</taxon>
        <taxon>Halobacteria</taxon>
        <taxon>Halobacteriales</taxon>
        <taxon>Haloarculaceae</taxon>
        <taxon>Haloarcula</taxon>
    </lineage>
</organism>
<reference evidence="2 3" key="1">
    <citation type="submission" date="2021-06" db="EMBL/GenBank/DDBJ databases">
        <title>Halomicroarcula sp. a new haloarchaeum isolated from saline soil.</title>
        <authorList>
            <person name="Duran-Viseras A."/>
            <person name="Sanchez-Porro C."/>
            <person name="Ventosa A."/>
        </authorList>
    </citation>
    <scope>NUCLEOTIDE SEQUENCE [LARGE SCALE GENOMIC DNA]</scope>
    <source>
        <strain evidence="2 3">F27</strain>
    </source>
</reference>
<feature type="transmembrane region" description="Helical" evidence="1">
    <location>
        <begin position="196"/>
        <end position="214"/>
    </location>
</feature>
<evidence type="ECO:0008006" key="4">
    <source>
        <dbReference type="Google" id="ProtNLM"/>
    </source>
</evidence>
<keyword evidence="3" id="KW-1185">Reference proteome</keyword>
<dbReference type="RefSeq" id="WP_220581585.1">
    <property type="nucleotide sequence ID" value="NZ_RKLT01000013.1"/>
</dbReference>
<evidence type="ECO:0000313" key="2">
    <source>
        <dbReference type="EMBL" id="MBX0296992.1"/>
    </source>
</evidence>
<feature type="transmembrane region" description="Helical" evidence="1">
    <location>
        <begin position="71"/>
        <end position="91"/>
    </location>
</feature>
<sequence>MAAIHVLLPPAMHSQLAFRYQYPAVLSVFTSAFVHHSTSHLVTNLIGYGLAAGMTYLLSREAGQRRWFRRTVVVLVVMVPFLVTSTSYLVLTSLQPGLMGAERGFSGVAAGFVGFLFVALLIWLERRYSRVVTWSVGPMVFIGLLLEIAVIYTSGVPVTIIGLGLVGIALSGWQLVDEVALPVGAAFRLEVVPEGLFVGLVVVLLGLLVLLLFPVDIVQQGTTTNIISHGAGFVSGIVLSGICWLIR</sequence>
<dbReference type="Proteomes" id="UP001430455">
    <property type="component" value="Unassembled WGS sequence"/>
</dbReference>
<feature type="transmembrane region" description="Helical" evidence="1">
    <location>
        <begin position="131"/>
        <end position="152"/>
    </location>
</feature>
<name>A0AAW4PGX5_9EURY</name>
<evidence type="ECO:0000256" key="1">
    <source>
        <dbReference type="SAM" id="Phobius"/>
    </source>
</evidence>
<feature type="transmembrane region" description="Helical" evidence="1">
    <location>
        <begin position="41"/>
        <end position="59"/>
    </location>
</feature>
<gene>
    <name evidence="2" type="ORF">EGH23_19105</name>
</gene>
<feature type="transmembrane region" description="Helical" evidence="1">
    <location>
        <begin position="103"/>
        <end position="124"/>
    </location>
</feature>
<comment type="caution">
    <text evidence="2">The sequence shown here is derived from an EMBL/GenBank/DDBJ whole genome shotgun (WGS) entry which is preliminary data.</text>
</comment>
<evidence type="ECO:0000313" key="3">
    <source>
        <dbReference type="Proteomes" id="UP001430455"/>
    </source>
</evidence>
<dbReference type="AlphaFoldDB" id="A0AAW4PGX5"/>
<keyword evidence="1" id="KW-1133">Transmembrane helix</keyword>
<proteinExistence type="predicted"/>
<feature type="transmembrane region" description="Helical" evidence="1">
    <location>
        <begin position="226"/>
        <end position="246"/>
    </location>
</feature>
<keyword evidence="1" id="KW-0812">Transmembrane</keyword>